<evidence type="ECO:0000313" key="3">
    <source>
        <dbReference type="Proteomes" id="UP001153365"/>
    </source>
</evidence>
<keyword evidence="1" id="KW-0732">Signal</keyword>
<dbReference type="EMBL" id="CALTRL010006048">
    <property type="protein sequence ID" value="CAH7689186.1"/>
    <property type="molecule type" value="Genomic_DNA"/>
</dbReference>
<reference evidence="2" key="1">
    <citation type="submission" date="2022-06" db="EMBL/GenBank/DDBJ databases">
        <authorList>
            <consortium name="SYNGENTA / RWTH Aachen University"/>
        </authorList>
    </citation>
    <scope>NUCLEOTIDE SEQUENCE</scope>
</reference>
<gene>
    <name evidence="2" type="ORF">PPACK8108_LOCUS24244</name>
</gene>
<keyword evidence="3" id="KW-1185">Reference proteome</keyword>
<name>A0AAV0BU90_PHAPC</name>
<protein>
    <submittedName>
        <fullName evidence="2">Expressed protein</fullName>
    </submittedName>
</protein>
<comment type="caution">
    <text evidence="2">The sequence shown here is derived from an EMBL/GenBank/DDBJ whole genome shotgun (WGS) entry which is preliminary data.</text>
</comment>
<evidence type="ECO:0000256" key="1">
    <source>
        <dbReference type="SAM" id="SignalP"/>
    </source>
</evidence>
<sequence length="309" mass="35440">MIHVHFHLILLSFLLGVAILKALNLRVTLSEHNLEFARETLTLNYAAADSKISAFRDLFSISKVDVPMSAPTHYYNNQMNFLNSAAAKTNLDAIGDVSGHIINTRIKQSFAYSNVIASIASRTLDIVQYQLRKIHKPNNRVLYFPIDFYSNYICDLDEVFFDSVERKFIQEVSGALKRFKDVENSTTATYFLHNSKIKSLKLNFISWNELVLRSLNCLLLASPSINNEGRKISREVIKDKEVLEIIKDKFSATINNSEISTDVFVDFSDYLKQNSWSKGISNIYKVFFYSTPTHQSFQRENSMISLFVQ</sequence>
<feature type="signal peptide" evidence="1">
    <location>
        <begin position="1"/>
        <end position="22"/>
    </location>
</feature>
<evidence type="ECO:0000313" key="2">
    <source>
        <dbReference type="EMBL" id="CAH7689186.1"/>
    </source>
</evidence>
<feature type="chain" id="PRO_5043594645" evidence="1">
    <location>
        <begin position="23"/>
        <end position="309"/>
    </location>
</feature>
<dbReference type="Proteomes" id="UP001153365">
    <property type="component" value="Unassembled WGS sequence"/>
</dbReference>
<organism evidence="2 3">
    <name type="scientific">Phakopsora pachyrhizi</name>
    <name type="common">Asian soybean rust disease fungus</name>
    <dbReference type="NCBI Taxonomy" id="170000"/>
    <lineage>
        <taxon>Eukaryota</taxon>
        <taxon>Fungi</taxon>
        <taxon>Dikarya</taxon>
        <taxon>Basidiomycota</taxon>
        <taxon>Pucciniomycotina</taxon>
        <taxon>Pucciniomycetes</taxon>
        <taxon>Pucciniales</taxon>
        <taxon>Phakopsoraceae</taxon>
        <taxon>Phakopsora</taxon>
    </lineage>
</organism>
<proteinExistence type="predicted"/>
<accession>A0AAV0BU90</accession>
<dbReference type="AlphaFoldDB" id="A0AAV0BU90"/>